<comment type="caution">
    <text evidence="2">The sequence shown here is derived from an EMBL/GenBank/DDBJ whole genome shotgun (WGS) entry which is preliminary data.</text>
</comment>
<sequence>MLYKTGTILGFVAAASAYANPAHVAVKLQARQTDVAGITACASALLEFATLVPTPPPEVVSWAVENPITDACDWEAKVPASLAPAISSYQTVALSFLSAQSSKLVSLVSICPDVSSALSVVEQATLTCGDSGSSKTGSASASATAGTGSGSTPAAGGAGSTGTKTGGAGATGQSTAGGARETGFVGAAIAAAGFLGVVAVL</sequence>
<dbReference type="AlphaFoldDB" id="A0AA39Y734"/>
<name>A0AA39Y734_9PEZI</name>
<proteinExistence type="predicted"/>
<dbReference type="EMBL" id="JAULSV010000004">
    <property type="protein sequence ID" value="KAK0645705.1"/>
    <property type="molecule type" value="Genomic_DNA"/>
</dbReference>
<feature type="compositionally biased region" description="Gly residues" evidence="1">
    <location>
        <begin position="156"/>
        <end position="170"/>
    </location>
</feature>
<feature type="region of interest" description="Disordered" evidence="1">
    <location>
        <begin position="128"/>
        <end position="175"/>
    </location>
</feature>
<accession>A0AA39Y734</accession>
<dbReference type="Proteomes" id="UP001174936">
    <property type="component" value="Unassembled WGS sequence"/>
</dbReference>
<reference evidence="2" key="1">
    <citation type="submission" date="2023-06" db="EMBL/GenBank/DDBJ databases">
        <title>Genome-scale phylogeny and comparative genomics of the fungal order Sordariales.</title>
        <authorList>
            <consortium name="Lawrence Berkeley National Laboratory"/>
            <person name="Hensen N."/>
            <person name="Bonometti L."/>
            <person name="Westerberg I."/>
            <person name="Brannstrom I.O."/>
            <person name="Guillou S."/>
            <person name="Cros-Aarteil S."/>
            <person name="Calhoun S."/>
            <person name="Haridas S."/>
            <person name="Kuo A."/>
            <person name="Mondo S."/>
            <person name="Pangilinan J."/>
            <person name="Riley R."/>
            <person name="Labutti K."/>
            <person name="Andreopoulos B."/>
            <person name="Lipzen A."/>
            <person name="Chen C."/>
            <person name="Yanf M."/>
            <person name="Daum C."/>
            <person name="Ng V."/>
            <person name="Clum A."/>
            <person name="Steindorff A."/>
            <person name="Ohm R."/>
            <person name="Martin F."/>
            <person name="Silar P."/>
            <person name="Natvig D."/>
            <person name="Lalanne C."/>
            <person name="Gautier V."/>
            <person name="Ament-Velasquez S.L."/>
            <person name="Kruys A."/>
            <person name="Hutchinson M.I."/>
            <person name="Powell A.J."/>
            <person name="Barry K."/>
            <person name="Miller A.N."/>
            <person name="Grigoriev I.V."/>
            <person name="Debuchy R."/>
            <person name="Gladieux P."/>
            <person name="Thoren M.H."/>
            <person name="Johannesson H."/>
        </authorList>
    </citation>
    <scope>NUCLEOTIDE SEQUENCE</scope>
    <source>
        <strain evidence="2">SMH2532-1</strain>
    </source>
</reference>
<evidence type="ECO:0000313" key="2">
    <source>
        <dbReference type="EMBL" id="KAK0645705.1"/>
    </source>
</evidence>
<keyword evidence="3" id="KW-1185">Reference proteome</keyword>
<organism evidence="2 3">
    <name type="scientific">Cercophora newfieldiana</name>
    <dbReference type="NCBI Taxonomy" id="92897"/>
    <lineage>
        <taxon>Eukaryota</taxon>
        <taxon>Fungi</taxon>
        <taxon>Dikarya</taxon>
        <taxon>Ascomycota</taxon>
        <taxon>Pezizomycotina</taxon>
        <taxon>Sordariomycetes</taxon>
        <taxon>Sordariomycetidae</taxon>
        <taxon>Sordariales</taxon>
        <taxon>Lasiosphaeriaceae</taxon>
        <taxon>Cercophora</taxon>
    </lineage>
</organism>
<evidence type="ECO:0000256" key="1">
    <source>
        <dbReference type="SAM" id="MobiDB-lite"/>
    </source>
</evidence>
<gene>
    <name evidence="2" type="ORF">B0T16DRAFT_390269</name>
</gene>
<evidence type="ECO:0008006" key="4">
    <source>
        <dbReference type="Google" id="ProtNLM"/>
    </source>
</evidence>
<evidence type="ECO:0000313" key="3">
    <source>
        <dbReference type="Proteomes" id="UP001174936"/>
    </source>
</evidence>
<protein>
    <recommendedName>
        <fullName evidence="4">Infection structure specific protein</fullName>
    </recommendedName>
</protein>
<feature type="compositionally biased region" description="Low complexity" evidence="1">
    <location>
        <begin position="131"/>
        <end position="155"/>
    </location>
</feature>